<dbReference type="EnsemblPlants" id="Kaladp0047s0215.1.v1.1">
    <property type="protein sequence ID" value="Kaladp0047s0215.1.v1.1"/>
    <property type="gene ID" value="Kaladp0047s0215.v1.1"/>
</dbReference>
<keyword evidence="6" id="KW-0723">Serine/threonine-protein kinase</keyword>
<dbReference type="Gramene" id="Kaladp0047s0215.1.v1.1">
    <property type="protein sequence ID" value="Kaladp0047s0215.1.v1.1"/>
    <property type="gene ID" value="Kaladp0047s0215.v1.1"/>
</dbReference>
<comment type="similarity">
    <text evidence="2">In the N-terminal section; belongs to the leguminous lectin family.</text>
</comment>
<keyword evidence="15 22" id="KW-1133">Transmembrane helix</keyword>
<dbReference type="InterPro" id="IPR017441">
    <property type="entry name" value="Protein_kinase_ATP_BS"/>
</dbReference>
<keyword evidence="18" id="KW-0325">Glycoprotein</keyword>
<dbReference type="FunFam" id="3.80.10.10:FF:000129">
    <property type="entry name" value="Leucine-rich repeat receptor-like kinase"/>
    <property type="match status" value="1"/>
</dbReference>
<dbReference type="Gene3D" id="3.30.200.20">
    <property type="entry name" value="Phosphorylase Kinase, domain 1"/>
    <property type="match status" value="1"/>
</dbReference>
<dbReference type="PANTHER" id="PTHR45631:SF212">
    <property type="entry name" value="PROTEIN KINASE DOMAIN-CONTAINING PROTEIN"/>
    <property type="match status" value="1"/>
</dbReference>
<dbReference type="Gene3D" id="1.10.510.10">
    <property type="entry name" value="Transferase(Phosphotransferase) domain 1"/>
    <property type="match status" value="1"/>
</dbReference>
<keyword evidence="11" id="KW-0677">Repeat</keyword>
<comment type="subcellular location">
    <subcellularLocation>
        <location evidence="1">Cell membrane</location>
        <topology evidence="1">Single-pass type I membrane protein</topology>
    </subcellularLocation>
</comment>
<evidence type="ECO:0000256" key="14">
    <source>
        <dbReference type="ARBA" id="ARBA00022840"/>
    </source>
</evidence>
<dbReference type="GO" id="GO:0004672">
    <property type="term" value="F:protein kinase activity"/>
    <property type="evidence" value="ECO:0007669"/>
    <property type="project" value="InterPro"/>
</dbReference>
<dbReference type="GO" id="GO:0002229">
    <property type="term" value="P:defense response to oomycetes"/>
    <property type="evidence" value="ECO:0007669"/>
    <property type="project" value="UniProtKB-ARBA"/>
</dbReference>
<keyword evidence="13" id="KW-0418">Kinase</keyword>
<dbReference type="PROSITE" id="PS00108">
    <property type="entry name" value="PROTEIN_KINASE_ST"/>
    <property type="match status" value="1"/>
</dbReference>
<dbReference type="Pfam" id="PF13855">
    <property type="entry name" value="LRR_8"/>
    <property type="match status" value="1"/>
</dbReference>
<dbReference type="Gene3D" id="3.80.10.10">
    <property type="entry name" value="Ribonuclease Inhibitor"/>
    <property type="match status" value="1"/>
</dbReference>
<dbReference type="SUPFAM" id="SSF56112">
    <property type="entry name" value="Protein kinase-like (PK-like)"/>
    <property type="match status" value="1"/>
</dbReference>
<protein>
    <recommendedName>
        <fullName evidence="4">non-specific serine/threonine protein kinase</fullName>
        <ecNumber evidence="4">2.7.11.1</ecNumber>
    </recommendedName>
</protein>
<evidence type="ECO:0000256" key="4">
    <source>
        <dbReference type="ARBA" id="ARBA00012513"/>
    </source>
</evidence>
<evidence type="ECO:0000256" key="20">
    <source>
        <dbReference type="ARBA" id="ARBA00048679"/>
    </source>
</evidence>
<comment type="catalytic activity">
    <reaction evidence="20">
        <text>L-seryl-[protein] + ATP = O-phospho-L-seryl-[protein] + ADP + H(+)</text>
        <dbReference type="Rhea" id="RHEA:17989"/>
        <dbReference type="Rhea" id="RHEA-COMP:9863"/>
        <dbReference type="Rhea" id="RHEA-COMP:11604"/>
        <dbReference type="ChEBI" id="CHEBI:15378"/>
        <dbReference type="ChEBI" id="CHEBI:29999"/>
        <dbReference type="ChEBI" id="CHEBI:30616"/>
        <dbReference type="ChEBI" id="CHEBI:83421"/>
        <dbReference type="ChEBI" id="CHEBI:456216"/>
        <dbReference type="EC" id="2.7.11.1"/>
    </reaction>
</comment>
<keyword evidence="10" id="KW-0732">Signal</keyword>
<evidence type="ECO:0000256" key="1">
    <source>
        <dbReference type="ARBA" id="ARBA00004251"/>
    </source>
</evidence>
<comment type="catalytic activity">
    <reaction evidence="19">
        <text>L-threonyl-[protein] + ATP = O-phospho-L-threonyl-[protein] + ADP + H(+)</text>
        <dbReference type="Rhea" id="RHEA:46608"/>
        <dbReference type="Rhea" id="RHEA-COMP:11060"/>
        <dbReference type="Rhea" id="RHEA-COMP:11605"/>
        <dbReference type="ChEBI" id="CHEBI:15378"/>
        <dbReference type="ChEBI" id="CHEBI:30013"/>
        <dbReference type="ChEBI" id="CHEBI:30616"/>
        <dbReference type="ChEBI" id="CHEBI:61977"/>
        <dbReference type="ChEBI" id="CHEBI:456216"/>
        <dbReference type="EC" id="2.7.11.1"/>
    </reaction>
</comment>
<evidence type="ECO:0000256" key="2">
    <source>
        <dbReference type="ARBA" id="ARBA00008536"/>
    </source>
</evidence>
<dbReference type="Proteomes" id="UP000594263">
    <property type="component" value="Unplaced"/>
</dbReference>
<evidence type="ECO:0000256" key="10">
    <source>
        <dbReference type="ARBA" id="ARBA00022729"/>
    </source>
</evidence>
<dbReference type="PROSITE" id="PS00107">
    <property type="entry name" value="PROTEIN_KINASE_ATP"/>
    <property type="match status" value="1"/>
</dbReference>
<evidence type="ECO:0000256" key="11">
    <source>
        <dbReference type="ARBA" id="ARBA00022737"/>
    </source>
</evidence>
<dbReference type="InterPro" id="IPR001611">
    <property type="entry name" value="Leu-rich_rpt"/>
</dbReference>
<dbReference type="GO" id="GO:0005886">
    <property type="term" value="C:plasma membrane"/>
    <property type="evidence" value="ECO:0007669"/>
    <property type="project" value="UniProtKB-SubCell"/>
</dbReference>
<dbReference type="AlphaFoldDB" id="A0A7N0TXB7"/>
<sequence>MPNAIYDAGPSLALDVYRRYDAGHLTDNLLRYKGDVYDRLWRELLNSYMDCVGLCVNITSSSAVDVLNSDDLYRPPPELLRTATRAPNKTFQLGFHIQVSSYVSRTEPMHVYFHFAEIEKLKAGQRREMFISSGGKNLHESFTLDYLVPLTIGPIELPIVMGVIQFSIESQKLSGLPPIVNGIEIFRVLELAQGVLTDSQDVDAIMNIKEMYNLSRKWRGDPCVNSSWEGVSCSTSRIPRIIMLNLNSSGLTGVIAAPISNLTAIQYLDLSNNYLTGPIPEFLASSTSLKFLNLAGNNLTGSVPKALLQKSISGALTLRLDNNTNLCSLDSCEGKDKKWPIIPVVTSAAVFMLLVIALVIWGALQISAMKKMDSFKSKSQKFTQSQITSITENFKTVIGEGGFGKVYLGTLANGLKVAVKLLSSESKQGAREFSQEIKLLMRVHHGNVVSLVGYCSDPKSMALVYEYMPNGNLKDHLSGHYEGVVLSWQDRIQIAVHAAQGLDYLHNSCVPRIIHCDLKTSNILLDENKQAKLADFGLSKAFKLEDATHVTATTGAGTPGYIDPVCEESPKFSRRSDMYSFGVILLELVTGKPALIGGIHGISLLDWVLPQYNNGEIPSIVDERLHGNYSIDGAQNLLMIAISCLNSNAYERPGINEVLAELKQCLGKENIQSGTSSCSKPKCNSAGSSHVSLEAEISQLSAR</sequence>
<dbReference type="InterPro" id="IPR001245">
    <property type="entry name" value="Ser-Thr/Tyr_kinase_cat_dom"/>
</dbReference>
<evidence type="ECO:0000256" key="12">
    <source>
        <dbReference type="ARBA" id="ARBA00022741"/>
    </source>
</evidence>
<keyword evidence="12 21" id="KW-0547">Nucleotide-binding</keyword>
<feature type="domain" description="Protein kinase" evidence="23">
    <location>
        <begin position="392"/>
        <end position="666"/>
    </location>
</feature>
<evidence type="ECO:0000256" key="7">
    <source>
        <dbReference type="ARBA" id="ARBA00022614"/>
    </source>
</evidence>
<evidence type="ECO:0000313" key="24">
    <source>
        <dbReference type="EnsemblPlants" id="Kaladp0047s0215.1.v1.1"/>
    </source>
</evidence>
<evidence type="ECO:0000256" key="3">
    <source>
        <dbReference type="ARBA" id="ARBA00010217"/>
    </source>
</evidence>
<dbReference type="SUPFAM" id="SSF52058">
    <property type="entry name" value="L domain-like"/>
    <property type="match status" value="1"/>
</dbReference>
<feature type="transmembrane region" description="Helical" evidence="22">
    <location>
        <begin position="341"/>
        <end position="364"/>
    </location>
</feature>
<evidence type="ECO:0000256" key="6">
    <source>
        <dbReference type="ARBA" id="ARBA00022527"/>
    </source>
</evidence>
<name>A0A7N0TXB7_KALFE</name>
<dbReference type="Pfam" id="PF12819">
    <property type="entry name" value="Malectin_like"/>
    <property type="match status" value="1"/>
</dbReference>
<keyword evidence="8" id="KW-0808">Transferase</keyword>
<evidence type="ECO:0000256" key="8">
    <source>
        <dbReference type="ARBA" id="ARBA00022679"/>
    </source>
</evidence>
<dbReference type="SMART" id="SM00220">
    <property type="entry name" value="S_TKc"/>
    <property type="match status" value="1"/>
</dbReference>
<feature type="binding site" evidence="21">
    <location>
        <position position="420"/>
    </location>
    <ligand>
        <name>ATP</name>
        <dbReference type="ChEBI" id="CHEBI:30616"/>
    </ligand>
</feature>
<dbReference type="InterPro" id="IPR024788">
    <property type="entry name" value="Malectin-like_Carb-bd_dom"/>
</dbReference>
<dbReference type="InterPro" id="IPR008271">
    <property type="entry name" value="Ser/Thr_kinase_AS"/>
</dbReference>
<keyword evidence="9 22" id="KW-0812">Transmembrane</keyword>
<evidence type="ECO:0000256" key="15">
    <source>
        <dbReference type="ARBA" id="ARBA00022989"/>
    </source>
</evidence>
<evidence type="ECO:0000256" key="9">
    <source>
        <dbReference type="ARBA" id="ARBA00022692"/>
    </source>
</evidence>
<dbReference type="InterPro" id="IPR032675">
    <property type="entry name" value="LRR_dom_sf"/>
</dbReference>
<proteinExistence type="inferred from homology"/>
<evidence type="ECO:0000259" key="23">
    <source>
        <dbReference type="PROSITE" id="PS50011"/>
    </source>
</evidence>
<evidence type="ECO:0000256" key="21">
    <source>
        <dbReference type="PROSITE-ProRule" id="PRU10141"/>
    </source>
</evidence>
<reference evidence="24" key="1">
    <citation type="submission" date="2021-01" db="UniProtKB">
        <authorList>
            <consortium name="EnsemblPlants"/>
        </authorList>
    </citation>
    <scope>IDENTIFICATION</scope>
</reference>
<keyword evidence="14 21" id="KW-0067">ATP-binding</keyword>
<dbReference type="PANTHER" id="PTHR45631">
    <property type="entry name" value="OS07G0107800 PROTEIN-RELATED"/>
    <property type="match status" value="1"/>
</dbReference>
<dbReference type="GO" id="GO:0005524">
    <property type="term" value="F:ATP binding"/>
    <property type="evidence" value="ECO:0007669"/>
    <property type="project" value="UniProtKB-UniRule"/>
</dbReference>
<keyword evidence="5" id="KW-1003">Cell membrane</keyword>
<evidence type="ECO:0000256" key="19">
    <source>
        <dbReference type="ARBA" id="ARBA00047899"/>
    </source>
</evidence>
<comment type="similarity">
    <text evidence="3">In the C-terminal section; belongs to the protein kinase superfamily. Ser/Thr protein kinase family.</text>
</comment>
<dbReference type="FunFam" id="1.10.510.10:FF:000240">
    <property type="entry name" value="Lectin-domain containing receptor kinase A4.3"/>
    <property type="match status" value="1"/>
</dbReference>
<evidence type="ECO:0000256" key="18">
    <source>
        <dbReference type="ARBA" id="ARBA00023180"/>
    </source>
</evidence>
<dbReference type="EC" id="2.7.11.1" evidence="4"/>
<dbReference type="OMA" id="EAKLLMH"/>
<dbReference type="CDD" id="cd14066">
    <property type="entry name" value="STKc_IRAK"/>
    <property type="match status" value="1"/>
</dbReference>
<dbReference type="InterPro" id="IPR000719">
    <property type="entry name" value="Prot_kinase_dom"/>
</dbReference>
<evidence type="ECO:0000256" key="22">
    <source>
        <dbReference type="SAM" id="Phobius"/>
    </source>
</evidence>
<organism evidence="24 25">
    <name type="scientific">Kalanchoe fedtschenkoi</name>
    <name type="common">Lavender scallops</name>
    <name type="synonym">South American air plant</name>
    <dbReference type="NCBI Taxonomy" id="63787"/>
    <lineage>
        <taxon>Eukaryota</taxon>
        <taxon>Viridiplantae</taxon>
        <taxon>Streptophyta</taxon>
        <taxon>Embryophyta</taxon>
        <taxon>Tracheophyta</taxon>
        <taxon>Spermatophyta</taxon>
        <taxon>Magnoliopsida</taxon>
        <taxon>eudicotyledons</taxon>
        <taxon>Gunneridae</taxon>
        <taxon>Pentapetalae</taxon>
        <taxon>Saxifragales</taxon>
        <taxon>Crassulaceae</taxon>
        <taxon>Kalanchoe</taxon>
    </lineage>
</organism>
<evidence type="ECO:0000256" key="17">
    <source>
        <dbReference type="ARBA" id="ARBA00023170"/>
    </source>
</evidence>
<keyword evidence="17" id="KW-0675">Receptor</keyword>
<dbReference type="Pfam" id="PF07714">
    <property type="entry name" value="PK_Tyr_Ser-Thr"/>
    <property type="match status" value="1"/>
</dbReference>
<accession>A0A7N0TXB7</accession>
<evidence type="ECO:0000313" key="25">
    <source>
        <dbReference type="Proteomes" id="UP000594263"/>
    </source>
</evidence>
<keyword evidence="16 22" id="KW-0472">Membrane</keyword>
<evidence type="ECO:0000256" key="16">
    <source>
        <dbReference type="ARBA" id="ARBA00023136"/>
    </source>
</evidence>
<dbReference type="InterPro" id="IPR011009">
    <property type="entry name" value="Kinase-like_dom_sf"/>
</dbReference>
<dbReference type="FunFam" id="3.30.200.20:FF:000394">
    <property type="entry name" value="Leucine-rich repeat receptor-like protein kinase"/>
    <property type="match status" value="1"/>
</dbReference>
<keyword evidence="7" id="KW-0433">Leucine-rich repeat</keyword>
<keyword evidence="25" id="KW-1185">Reference proteome</keyword>
<evidence type="ECO:0000256" key="5">
    <source>
        <dbReference type="ARBA" id="ARBA00022475"/>
    </source>
</evidence>
<evidence type="ECO:0000256" key="13">
    <source>
        <dbReference type="ARBA" id="ARBA00022777"/>
    </source>
</evidence>
<dbReference type="PROSITE" id="PS50011">
    <property type="entry name" value="PROTEIN_KINASE_DOM"/>
    <property type="match status" value="1"/>
</dbReference>